<dbReference type="InterPro" id="IPR000801">
    <property type="entry name" value="Esterase-like"/>
</dbReference>
<accession>A0A1M4VEB8</accession>
<dbReference type="InterPro" id="IPR029058">
    <property type="entry name" value="AB_hydrolase_fold"/>
</dbReference>
<dbReference type="Pfam" id="PF00756">
    <property type="entry name" value="Esterase"/>
    <property type="match status" value="1"/>
</dbReference>
<dbReference type="EMBL" id="FQVA01000001">
    <property type="protein sequence ID" value="SHE67265.1"/>
    <property type="molecule type" value="Genomic_DNA"/>
</dbReference>
<gene>
    <name evidence="2" type="ORF">SAMN04487965_0402</name>
</gene>
<dbReference type="PANTHER" id="PTHR48098">
    <property type="entry name" value="ENTEROCHELIN ESTERASE-RELATED"/>
    <property type="match status" value="1"/>
</dbReference>
<dbReference type="InterPro" id="IPR050583">
    <property type="entry name" value="Mycobacterial_A85_antigen"/>
</dbReference>
<evidence type="ECO:0000313" key="2">
    <source>
        <dbReference type="EMBL" id="SHE67265.1"/>
    </source>
</evidence>
<reference evidence="3" key="1">
    <citation type="submission" date="2016-11" db="EMBL/GenBank/DDBJ databases">
        <authorList>
            <person name="Varghese N."/>
            <person name="Submissions S."/>
        </authorList>
    </citation>
    <scope>NUCLEOTIDE SEQUENCE [LARGE SCALE GENOMIC DNA]</scope>
    <source>
        <strain evidence="3">CGMCC 1.7063</strain>
    </source>
</reference>
<dbReference type="PANTHER" id="PTHR48098:SF6">
    <property type="entry name" value="FERRI-BACILLIBACTIN ESTERASE BESA"/>
    <property type="match status" value="1"/>
</dbReference>
<dbReference type="SUPFAM" id="SSF53474">
    <property type="entry name" value="alpha/beta-Hydrolases"/>
    <property type="match status" value="1"/>
</dbReference>
<dbReference type="RefSeq" id="WP_073270936.1">
    <property type="nucleotide sequence ID" value="NZ_FQVA01000001.1"/>
</dbReference>
<keyword evidence="1" id="KW-0732">Signal</keyword>
<feature type="chain" id="PRO_5012386504" evidence="1">
    <location>
        <begin position="19"/>
        <end position="362"/>
    </location>
</feature>
<dbReference type="STRING" id="494016.SAMN04487965_0402"/>
<evidence type="ECO:0000313" key="3">
    <source>
        <dbReference type="Proteomes" id="UP000184170"/>
    </source>
</evidence>
<sequence length="362" mass="40405">MKWILILAAVLFSSICHAATLSYADSLTIDSAALAEKREFYIKLPDSYSENPQRKYPVLYVLHGQWDTLPAVATLTLLDNEIPEFIVVGVQSRGPELRPASDEATSRQTPFARFLDKELVPHIEKHYRVAPYKILSGHSNSGRFVMNSWLDDGKDFSAYYAFSPSMEDGVINSRAKAIPNQILRKRAPLAVTIASEGDHMQVPFTELAKELLPPSLGNTTFKRFPEQTHSTSRHASLMFALQTTFSGWTPSYQVKVGGFAGLKQHYTELNERFGFYTEIPLETLQRLSAHHGMSDAEDADENLALIIEYGIEQKADNAEAFIEVVDYMNNNDLKAGGARVLKNVCRVVPSNKACQLASKSAR</sequence>
<proteinExistence type="predicted"/>
<name>A0A1M4VEB8_9GAMM</name>
<dbReference type="Proteomes" id="UP000184170">
    <property type="component" value="Unassembled WGS sequence"/>
</dbReference>
<dbReference type="OrthoDB" id="9784036at2"/>
<feature type="signal peptide" evidence="1">
    <location>
        <begin position="1"/>
        <end position="18"/>
    </location>
</feature>
<keyword evidence="3" id="KW-1185">Reference proteome</keyword>
<evidence type="ECO:0000256" key="1">
    <source>
        <dbReference type="SAM" id="SignalP"/>
    </source>
</evidence>
<dbReference type="AlphaFoldDB" id="A0A1M4VEB8"/>
<organism evidence="2 3">
    <name type="scientific">Microbulbifer donghaiensis</name>
    <dbReference type="NCBI Taxonomy" id="494016"/>
    <lineage>
        <taxon>Bacteria</taxon>
        <taxon>Pseudomonadati</taxon>
        <taxon>Pseudomonadota</taxon>
        <taxon>Gammaproteobacteria</taxon>
        <taxon>Cellvibrionales</taxon>
        <taxon>Microbulbiferaceae</taxon>
        <taxon>Microbulbifer</taxon>
    </lineage>
</organism>
<protein>
    <submittedName>
        <fullName evidence="2">Putative esterase</fullName>
    </submittedName>
</protein>
<dbReference type="Gene3D" id="3.40.50.1820">
    <property type="entry name" value="alpha/beta hydrolase"/>
    <property type="match status" value="1"/>
</dbReference>